<evidence type="ECO:0000313" key="2">
    <source>
        <dbReference type="EMBL" id="KAK1328172.1"/>
    </source>
</evidence>
<evidence type="ECO:0000313" key="3">
    <source>
        <dbReference type="Proteomes" id="UP001177744"/>
    </source>
</evidence>
<dbReference type="AlphaFoldDB" id="A0AA40LDJ5"/>
<feature type="region of interest" description="Disordered" evidence="1">
    <location>
        <begin position="253"/>
        <end position="272"/>
    </location>
</feature>
<gene>
    <name evidence="2" type="ORF">QTO34_012595</name>
</gene>
<accession>A0AA40LDJ5</accession>
<dbReference type="Proteomes" id="UP001177744">
    <property type="component" value="Unassembled WGS sequence"/>
</dbReference>
<protein>
    <submittedName>
        <fullName evidence="2">Uncharacterized protein</fullName>
    </submittedName>
</protein>
<proteinExistence type="predicted"/>
<organism evidence="2 3">
    <name type="scientific">Cnephaeus nilssonii</name>
    <name type="common">Northern bat</name>
    <name type="synonym">Eptesicus nilssonii</name>
    <dbReference type="NCBI Taxonomy" id="3371016"/>
    <lineage>
        <taxon>Eukaryota</taxon>
        <taxon>Metazoa</taxon>
        <taxon>Chordata</taxon>
        <taxon>Craniata</taxon>
        <taxon>Vertebrata</taxon>
        <taxon>Euteleostomi</taxon>
        <taxon>Mammalia</taxon>
        <taxon>Eutheria</taxon>
        <taxon>Laurasiatheria</taxon>
        <taxon>Chiroptera</taxon>
        <taxon>Yangochiroptera</taxon>
        <taxon>Vespertilionidae</taxon>
        <taxon>Cnephaeus</taxon>
    </lineage>
</organism>
<dbReference type="EMBL" id="JAULJE010000024">
    <property type="protein sequence ID" value="KAK1328172.1"/>
    <property type="molecule type" value="Genomic_DNA"/>
</dbReference>
<name>A0AA40LDJ5_CNENI</name>
<comment type="caution">
    <text evidence="2">The sequence shown here is derived from an EMBL/GenBank/DDBJ whole genome shotgun (WGS) entry which is preliminary data.</text>
</comment>
<sequence>MVSVKKIKQKIQECGEERPQSLPICHLPTAVLPPPLVSAVRMREIRATEKEQEPSLDSDENLRGNACSQQEAPSSPTSLCPGFWGCFLCCGPEHPLVLIVLFESWRPLAAPAAPAGSPHNPDPLQPLSRSLADPVHMLSHDPCLTPEILILGGCHQAQEKTQQSYLLDHNSAFPETSALCEERAMGWAARTIADPRMGEQAAHRAAALWTEAGHMKLLLLGPGWAAHMYAAHVVAVAWAKALGWSEVSMLQNSQEPAPGVAGASLTMGPQLR</sequence>
<feature type="region of interest" description="Disordered" evidence="1">
    <location>
        <begin position="47"/>
        <end position="71"/>
    </location>
</feature>
<keyword evidence="3" id="KW-1185">Reference proteome</keyword>
<reference evidence="2" key="1">
    <citation type="submission" date="2023-06" db="EMBL/GenBank/DDBJ databases">
        <title>Reference genome for the Northern bat (Eptesicus nilssonii), a most northern bat species.</title>
        <authorList>
            <person name="Laine V.N."/>
            <person name="Pulliainen A.T."/>
            <person name="Lilley T.M."/>
        </authorList>
    </citation>
    <scope>NUCLEOTIDE SEQUENCE</scope>
    <source>
        <strain evidence="2">BLF_Eptnil</strain>
        <tissue evidence="2">Kidney</tissue>
    </source>
</reference>
<evidence type="ECO:0000256" key="1">
    <source>
        <dbReference type="SAM" id="MobiDB-lite"/>
    </source>
</evidence>